<dbReference type="InterPro" id="IPR010982">
    <property type="entry name" value="Lambda_DNA-bd_dom_sf"/>
</dbReference>
<dbReference type="EMBL" id="CP006019">
    <property type="protein sequence ID" value="AIF69942.1"/>
    <property type="molecule type" value="Genomic_DNA"/>
</dbReference>
<keyword evidence="7" id="KW-1185">Reference proteome</keyword>
<evidence type="ECO:0000256" key="3">
    <source>
        <dbReference type="ARBA" id="ARBA00023163"/>
    </source>
</evidence>
<dbReference type="HOGENOM" id="CLU_075726_0_0_2"/>
<name>A0A075LVB2_9EURY</name>
<dbReference type="STRING" id="1343739.PAP_07765"/>
<evidence type="ECO:0000256" key="4">
    <source>
        <dbReference type="HAMAP-Rule" id="MF_00584"/>
    </source>
</evidence>
<dbReference type="SMART" id="SM00530">
    <property type="entry name" value="HTH_XRE"/>
    <property type="match status" value="1"/>
</dbReference>
<dbReference type="GO" id="GO:0003677">
    <property type="term" value="F:DNA binding"/>
    <property type="evidence" value="ECO:0007669"/>
    <property type="project" value="UniProtKB-KW"/>
</dbReference>
<dbReference type="Pfam" id="PF01381">
    <property type="entry name" value="HTH_3"/>
    <property type="match status" value="1"/>
</dbReference>
<dbReference type="PROSITE" id="PS50943">
    <property type="entry name" value="HTH_CROC1"/>
    <property type="match status" value="1"/>
</dbReference>
<dbReference type="InterPro" id="IPR020886">
    <property type="entry name" value="MTH_967-like"/>
</dbReference>
<proteinExistence type="inferred from homology"/>
<keyword evidence="3 4" id="KW-0804">Transcription</keyword>
<dbReference type="InterPro" id="IPR059051">
    <property type="entry name" value="MTH_967_PDDEXK"/>
</dbReference>
<keyword evidence="2 4" id="KW-0238">DNA-binding</keyword>
<reference evidence="6 7" key="2">
    <citation type="journal article" date="2015" name="Genome Announc.">
        <title>Complete Genome Sequence of Hyperthermophilic Piezophilic Archaeon Palaeococcus pacificus DY20341T, Isolated from Deep-Sea Hydrothermal Sediments.</title>
        <authorList>
            <person name="Zeng X."/>
            <person name="Jebbar M."/>
            <person name="Shao Z."/>
        </authorList>
    </citation>
    <scope>NUCLEOTIDE SEQUENCE [LARGE SCALE GENOMIC DNA]</scope>
    <source>
        <strain evidence="6 7">DY20341</strain>
    </source>
</reference>
<dbReference type="eggNOG" id="arCOG04152">
    <property type="taxonomic scope" value="Archaea"/>
</dbReference>
<protein>
    <recommendedName>
        <fullName evidence="4">Putative HTH-type transcriptional regulatory protein PAP_07765</fullName>
    </recommendedName>
</protein>
<reference evidence="7" key="1">
    <citation type="submission" date="2013-06" db="EMBL/GenBank/DDBJ databases">
        <title>Complete Genome Sequence of Hyperthermophilic Palaeococcus pacificus DY20341T, Isolated from a Deep-Sea Hydrothermal Sediments.</title>
        <authorList>
            <person name="Zeng X."/>
            <person name="Shao Z."/>
        </authorList>
    </citation>
    <scope>NUCLEOTIDE SEQUENCE [LARGE SCALE GENOMIC DNA]</scope>
    <source>
        <strain evidence="7">DY20341</strain>
    </source>
</reference>
<evidence type="ECO:0000256" key="2">
    <source>
        <dbReference type="ARBA" id="ARBA00023125"/>
    </source>
</evidence>
<dbReference type="HAMAP" id="MF_00584">
    <property type="entry name" value="HTH_type_cro_C1"/>
    <property type="match status" value="1"/>
</dbReference>
<keyword evidence="1 4" id="KW-0805">Transcription regulation</keyword>
<evidence type="ECO:0000313" key="6">
    <source>
        <dbReference type="EMBL" id="AIF69942.1"/>
    </source>
</evidence>
<dbReference type="AlphaFoldDB" id="A0A075LVB2"/>
<evidence type="ECO:0000313" key="7">
    <source>
        <dbReference type="Proteomes" id="UP000027981"/>
    </source>
</evidence>
<dbReference type="SUPFAM" id="SSF47413">
    <property type="entry name" value="lambda repressor-like DNA-binding domains"/>
    <property type="match status" value="1"/>
</dbReference>
<organism evidence="6 7">
    <name type="scientific">Palaeococcus pacificus DY20341</name>
    <dbReference type="NCBI Taxonomy" id="1343739"/>
    <lineage>
        <taxon>Archaea</taxon>
        <taxon>Methanobacteriati</taxon>
        <taxon>Methanobacteriota</taxon>
        <taxon>Thermococci</taxon>
        <taxon>Thermococcales</taxon>
        <taxon>Thermococcaceae</taxon>
        <taxon>Palaeococcus</taxon>
    </lineage>
</organism>
<dbReference type="NCBIfam" id="NF003162">
    <property type="entry name" value="PRK04140.1"/>
    <property type="match status" value="1"/>
</dbReference>
<feature type="domain" description="HTH cro/C1-type" evidence="5">
    <location>
        <begin position="133"/>
        <end position="191"/>
    </location>
</feature>
<dbReference type="Gene3D" id="1.10.260.40">
    <property type="entry name" value="lambda repressor-like DNA-binding domains"/>
    <property type="match status" value="1"/>
</dbReference>
<dbReference type="KEGG" id="ppac:PAP_07765"/>
<evidence type="ECO:0000259" key="5">
    <source>
        <dbReference type="PROSITE" id="PS50943"/>
    </source>
</evidence>
<accession>A0A075LVB2</accession>
<sequence length="324" mass="36815">MTMEKARLVRIVESILHGTGFKTARMDFKGSCFDLVGNKLFLLLFVKVLQNIDSLTQEQADDLKRLAKFFQATPLLVGIKSKNDELEEGVVYERFGIYALNPQTLYDVLVENELPAIFAERGGFYVNVDGELLRKLRERRGYSVGELARMLGVSRKSLQNYERGEQAVSLDVALRLEEIFDEPIAKPIDILTAKVEANLNVKPENQLEREILERLKGLGMGVIKIRKAPFNAVSREDEVRILTGIDSKKTSTTVKRAQMVSEVSKIIHSDGLFIIEKTKTEVIGEVPLIPKETLREVKDADELIDIIESLKREIRKKLFIPNQR</sequence>
<dbReference type="GO" id="GO:0003700">
    <property type="term" value="F:DNA-binding transcription factor activity"/>
    <property type="evidence" value="ECO:0007669"/>
    <property type="project" value="UniProtKB-UniRule"/>
</dbReference>
<dbReference type="Proteomes" id="UP000027981">
    <property type="component" value="Chromosome"/>
</dbReference>
<gene>
    <name evidence="6" type="ORF">PAP_07765</name>
</gene>
<dbReference type="InterPro" id="IPR001387">
    <property type="entry name" value="Cro/C1-type_HTH"/>
</dbReference>
<dbReference type="CDD" id="cd00093">
    <property type="entry name" value="HTH_XRE"/>
    <property type="match status" value="1"/>
</dbReference>
<dbReference type="Pfam" id="PF26553">
    <property type="entry name" value="PDDEXK_19"/>
    <property type="match status" value="1"/>
</dbReference>
<evidence type="ECO:0000256" key="1">
    <source>
        <dbReference type="ARBA" id="ARBA00023015"/>
    </source>
</evidence>